<gene>
    <name evidence="2" type="ORF">WN55_10085</name>
</gene>
<name>A0A154P7N9_DUFNO</name>
<evidence type="ECO:0000256" key="1">
    <source>
        <dbReference type="SAM" id="MobiDB-lite"/>
    </source>
</evidence>
<evidence type="ECO:0000313" key="3">
    <source>
        <dbReference type="Proteomes" id="UP000076502"/>
    </source>
</evidence>
<sequence>MIDHGKMEEMLKPTKPEIQIHNEKHILNYMQLKIFLENSSQHQATHSKYQKNTQRTHQP</sequence>
<evidence type="ECO:0000313" key="2">
    <source>
        <dbReference type="EMBL" id="KZC07939.1"/>
    </source>
</evidence>
<organism evidence="2 3">
    <name type="scientific">Dufourea novaeangliae</name>
    <name type="common">Sweat bee</name>
    <dbReference type="NCBI Taxonomy" id="178035"/>
    <lineage>
        <taxon>Eukaryota</taxon>
        <taxon>Metazoa</taxon>
        <taxon>Ecdysozoa</taxon>
        <taxon>Arthropoda</taxon>
        <taxon>Hexapoda</taxon>
        <taxon>Insecta</taxon>
        <taxon>Pterygota</taxon>
        <taxon>Neoptera</taxon>
        <taxon>Endopterygota</taxon>
        <taxon>Hymenoptera</taxon>
        <taxon>Apocrita</taxon>
        <taxon>Aculeata</taxon>
        <taxon>Apoidea</taxon>
        <taxon>Anthophila</taxon>
        <taxon>Halictidae</taxon>
        <taxon>Rophitinae</taxon>
        <taxon>Dufourea</taxon>
    </lineage>
</organism>
<feature type="region of interest" description="Disordered" evidence="1">
    <location>
        <begin position="40"/>
        <end position="59"/>
    </location>
</feature>
<dbReference type="AlphaFoldDB" id="A0A154P7N9"/>
<protein>
    <submittedName>
        <fullName evidence="2">Uncharacterized protein</fullName>
    </submittedName>
</protein>
<dbReference type="Proteomes" id="UP000076502">
    <property type="component" value="Unassembled WGS sequence"/>
</dbReference>
<reference evidence="2 3" key="1">
    <citation type="submission" date="2015-07" db="EMBL/GenBank/DDBJ databases">
        <title>The genome of Dufourea novaeangliae.</title>
        <authorList>
            <person name="Pan H."/>
            <person name="Kapheim K."/>
        </authorList>
    </citation>
    <scope>NUCLEOTIDE SEQUENCE [LARGE SCALE GENOMIC DNA]</scope>
    <source>
        <strain evidence="2">0120121106</strain>
        <tissue evidence="2">Whole body</tissue>
    </source>
</reference>
<dbReference type="EMBL" id="KQ434836">
    <property type="protein sequence ID" value="KZC07939.1"/>
    <property type="molecule type" value="Genomic_DNA"/>
</dbReference>
<proteinExistence type="predicted"/>
<keyword evidence="3" id="KW-1185">Reference proteome</keyword>
<accession>A0A154P7N9</accession>